<protein>
    <submittedName>
        <fullName evidence="1">Uncharacterized protein</fullName>
    </submittedName>
</protein>
<keyword evidence="2" id="KW-1185">Reference proteome</keyword>
<reference evidence="1" key="1">
    <citation type="submission" date="2021-04" db="EMBL/GenBank/DDBJ databases">
        <authorList>
            <consortium name="Wellcome Sanger Institute Data Sharing"/>
        </authorList>
    </citation>
    <scope>NUCLEOTIDE SEQUENCE [LARGE SCALE GENOMIC DNA]</scope>
</reference>
<name>A0A671XX22_SPAAU</name>
<accession>A0A671XX22</accession>
<reference evidence="1" key="3">
    <citation type="submission" date="2025-09" db="UniProtKB">
        <authorList>
            <consortium name="Ensembl"/>
        </authorList>
    </citation>
    <scope>IDENTIFICATION</scope>
</reference>
<dbReference type="Proteomes" id="UP000472265">
    <property type="component" value="Chromosome 7"/>
</dbReference>
<evidence type="ECO:0000313" key="1">
    <source>
        <dbReference type="Ensembl" id="ENSSAUP00010055738.1"/>
    </source>
</evidence>
<sequence length="89" mass="10030">MKQGSQTYSSPHVNSDDLQQTIGLYNLQPSDVDPHISVCKRNVHAGNMNFTITCAGVHKYADQQHHKIIYFKSISTSNSNSMYIFVNNL</sequence>
<evidence type="ECO:0000313" key="2">
    <source>
        <dbReference type="Proteomes" id="UP000472265"/>
    </source>
</evidence>
<reference evidence="1" key="2">
    <citation type="submission" date="2025-08" db="UniProtKB">
        <authorList>
            <consortium name="Ensembl"/>
        </authorList>
    </citation>
    <scope>IDENTIFICATION</scope>
</reference>
<dbReference type="InParanoid" id="A0A671XX22"/>
<dbReference type="Ensembl" id="ENSSAUT00010058557.1">
    <property type="protein sequence ID" value="ENSSAUP00010055738.1"/>
    <property type="gene ID" value="ENSSAUG00010022908.1"/>
</dbReference>
<organism evidence="1 2">
    <name type="scientific">Sparus aurata</name>
    <name type="common">Gilthead sea bream</name>
    <dbReference type="NCBI Taxonomy" id="8175"/>
    <lineage>
        <taxon>Eukaryota</taxon>
        <taxon>Metazoa</taxon>
        <taxon>Chordata</taxon>
        <taxon>Craniata</taxon>
        <taxon>Vertebrata</taxon>
        <taxon>Euteleostomi</taxon>
        <taxon>Actinopterygii</taxon>
        <taxon>Neopterygii</taxon>
        <taxon>Teleostei</taxon>
        <taxon>Neoteleostei</taxon>
        <taxon>Acanthomorphata</taxon>
        <taxon>Eupercaria</taxon>
        <taxon>Spariformes</taxon>
        <taxon>Sparidae</taxon>
        <taxon>Sparus</taxon>
    </lineage>
</organism>
<proteinExistence type="predicted"/>
<dbReference type="AlphaFoldDB" id="A0A671XX22"/>